<evidence type="ECO:0000259" key="5">
    <source>
        <dbReference type="Pfam" id="PF01656"/>
    </source>
</evidence>
<dbReference type="PANTHER" id="PTHR21343">
    <property type="entry name" value="DETHIOBIOTIN SYNTHETASE"/>
    <property type="match status" value="1"/>
</dbReference>
<dbReference type="EMBL" id="LQWZ01000036">
    <property type="protein sequence ID" value="OAH53182.1"/>
    <property type="molecule type" value="Genomic_DNA"/>
</dbReference>
<name>A0A177KIF5_9BACI</name>
<evidence type="ECO:0000256" key="1">
    <source>
        <dbReference type="ARBA" id="ARBA00004953"/>
    </source>
</evidence>
<dbReference type="InterPro" id="IPR029062">
    <property type="entry name" value="Class_I_gatase-like"/>
</dbReference>
<protein>
    <recommendedName>
        <fullName evidence="4">Cobyric acid synthase</fullName>
    </recommendedName>
</protein>
<dbReference type="CDD" id="cd05389">
    <property type="entry name" value="CobQ_N"/>
    <property type="match status" value="1"/>
</dbReference>
<comment type="caution">
    <text evidence="7">The sequence shown here is derived from an EMBL/GenBank/DDBJ whole genome shotgun (WGS) entry which is preliminary data.</text>
</comment>
<dbReference type="AlphaFoldDB" id="A0A177KIF5"/>
<reference evidence="7 8" key="1">
    <citation type="submission" date="2016-01" db="EMBL/GenBank/DDBJ databases">
        <title>Investigation of taxonomic status of Bacillus aminovorans.</title>
        <authorList>
            <person name="Verma A."/>
            <person name="Pal Y."/>
            <person name="Krishnamurthi S."/>
        </authorList>
    </citation>
    <scope>NUCLEOTIDE SEQUENCE [LARGE SCALE GENOMIC DNA]</scope>
    <source>
        <strain evidence="7 8">DSM 4337</strain>
    </source>
</reference>
<evidence type="ECO:0000313" key="8">
    <source>
        <dbReference type="Proteomes" id="UP000077271"/>
    </source>
</evidence>
<evidence type="ECO:0000259" key="6">
    <source>
        <dbReference type="Pfam" id="PF07685"/>
    </source>
</evidence>
<keyword evidence="3 4" id="KW-0315">Glutamine amidotransferase</keyword>
<dbReference type="GO" id="GO:0015420">
    <property type="term" value="F:ABC-type vitamin B12 transporter activity"/>
    <property type="evidence" value="ECO:0007669"/>
    <property type="project" value="UniProtKB-UniRule"/>
</dbReference>
<dbReference type="InterPro" id="IPR004459">
    <property type="entry name" value="CobQ_synth"/>
</dbReference>
<dbReference type="CDD" id="cd01750">
    <property type="entry name" value="GATase1_CobQ"/>
    <property type="match status" value="1"/>
</dbReference>
<comment type="function">
    <text evidence="4">Catalyzes amidations at positions B, D, E, and G on adenosylcobyrinic A,C-diamide. NH(2) groups are provided by glutamine, and one molecule of ATP is hydrogenolyzed for each amidation.</text>
</comment>
<dbReference type="InterPro" id="IPR027417">
    <property type="entry name" value="P-loop_NTPase"/>
</dbReference>
<dbReference type="UniPathway" id="UPA00148"/>
<dbReference type="InterPro" id="IPR002586">
    <property type="entry name" value="CobQ/CobB/MinD/ParA_Nub-bd_dom"/>
</dbReference>
<comment type="pathway">
    <text evidence="1 4">Cofactor biosynthesis; adenosylcobalamin biosynthesis.</text>
</comment>
<dbReference type="Pfam" id="PF07685">
    <property type="entry name" value="GATase_3"/>
    <property type="match status" value="1"/>
</dbReference>
<keyword evidence="2 4" id="KW-0169">Cobalamin biosynthesis</keyword>
<evidence type="ECO:0000256" key="4">
    <source>
        <dbReference type="HAMAP-Rule" id="MF_00028"/>
    </source>
</evidence>
<accession>A0A177KIF5</accession>
<organism evidence="7 8">
    <name type="scientific">Domibacillus aminovorans</name>
    <dbReference type="NCBI Taxonomy" id="29332"/>
    <lineage>
        <taxon>Bacteria</taxon>
        <taxon>Bacillati</taxon>
        <taxon>Bacillota</taxon>
        <taxon>Bacilli</taxon>
        <taxon>Bacillales</taxon>
        <taxon>Bacillaceae</taxon>
        <taxon>Domibacillus</taxon>
    </lineage>
</organism>
<feature type="domain" description="CobB/CobQ-like glutamine amidotransferase" evidence="6">
    <location>
        <begin position="251"/>
        <end position="431"/>
    </location>
</feature>
<feature type="active site" evidence="4">
    <location>
        <position position="425"/>
    </location>
</feature>
<feature type="domain" description="CobQ/CobB/MinD/ParA nucleotide binding" evidence="5">
    <location>
        <begin position="4"/>
        <end position="226"/>
    </location>
</feature>
<dbReference type="PROSITE" id="PS51274">
    <property type="entry name" value="GATASE_COBBQ"/>
    <property type="match status" value="1"/>
</dbReference>
<gene>
    <name evidence="4" type="primary">cobQ</name>
    <name evidence="7" type="ORF">AWH48_12560</name>
</gene>
<dbReference type="SUPFAM" id="SSF52317">
    <property type="entry name" value="Class I glutamine amidotransferase-like"/>
    <property type="match status" value="1"/>
</dbReference>
<dbReference type="InterPro" id="IPR047045">
    <property type="entry name" value="CobQ_N"/>
</dbReference>
<dbReference type="NCBIfam" id="TIGR00313">
    <property type="entry name" value="cobQ"/>
    <property type="match status" value="1"/>
</dbReference>
<evidence type="ECO:0000313" key="7">
    <source>
        <dbReference type="EMBL" id="OAH53182.1"/>
    </source>
</evidence>
<proteinExistence type="inferred from homology"/>
<dbReference type="SUPFAM" id="SSF52540">
    <property type="entry name" value="P-loop containing nucleoside triphosphate hydrolases"/>
    <property type="match status" value="1"/>
</dbReference>
<dbReference type="GO" id="GO:0009236">
    <property type="term" value="P:cobalamin biosynthetic process"/>
    <property type="evidence" value="ECO:0007669"/>
    <property type="project" value="UniProtKB-UniRule"/>
</dbReference>
<dbReference type="HAMAP" id="MF_00028">
    <property type="entry name" value="CobQ"/>
    <property type="match status" value="1"/>
</dbReference>
<dbReference type="InterPro" id="IPR033949">
    <property type="entry name" value="CobQ_GATase1"/>
</dbReference>
<sequence length="486" mass="53025">MRGVMIQGTSSDAGKSFIATALCRLLIQKGYRPVPFKPQNVSNNSYVTADGKEIGRAQGLQAEAAGLEAKPCMNPLLLKPSGNGASEIVLFGERLEVMSGMAYRTDYYDRAIAAIKQGLQEVSELGDIVVIEGAGSPVEMNLKKREVVNMKTAELADVPVILTADIDRGGLFASIVGTLTLLEEHERARVKGIIVNRFHGDARFFEDGKTWLEKYTGIPVLAVLPFLPGHTLDGEDSLSIRDIRRNSAAIDIAVIRLPYISNGSDIEPFAFEDDVNVRWVQSAHSFGSPDAVIIPGTKSAFADLAFLKETGLDERIVSFAKGGGVVTGLCGGFQLMGQTLSDPDGTDTGETGSVAYGMGIIPAHTIFKSEKTVVRTEGIARGIPLSGYEIHFGETKVCGEPFMVCTDYEEGYRSTDGKVSGTYLHHLFYNDLFRADWLNQIRRAKGLTERAPLDMNRDQTYDVIAEHLDRHLDWPMFEAILDGLPL</sequence>
<feature type="active site" description="Nucleophile" evidence="4">
    <location>
        <position position="330"/>
    </location>
</feature>
<dbReference type="RefSeq" id="WP_063975541.1">
    <property type="nucleotide sequence ID" value="NZ_LQWZ01000036.1"/>
</dbReference>
<dbReference type="OrthoDB" id="9808302at2"/>
<evidence type="ECO:0000256" key="3">
    <source>
        <dbReference type="ARBA" id="ARBA00022962"/>
    </source>
</evidence>
<dbReference type="NCBIfam" id="NF001989">
    <property type="entry name" value="PRK00784.1"/>
    <property type="match status" value="1"/>
</dbReference>
<evidence type="ECO:0000256" key="2">
    <source>
        <dbReference type="ARBA" id="ARBA00022573"/>
    </source>
</evidence>
<dbReference type="Gene3D" id="3.40.50.300">
    <property type="entry name" value="P-loop containing nucleotide triphosphate hydrolases"/>
    <property type="match status" value="1"/>
</dbReference>
<comment type="similarity">
    <text evidence="4">Belongs to the CobB/CobQ family. CobQ subfamily.</text>
</comment>
<dbReference type="Pfam" id="PF01656">
    <property type="entry name" value="CbiA"/>
    <property type="match status" value="1"/>
</dbReference>
<dbReference type="Proteomes" id="UP000077271">
    <property type="component" value="Unassembled WGS sequence"/>
</dbReference>
<dbReference type="Gene3D" id="3.40.50.880">
    <property type="match status" value="1"/>
</dbReference>
<dbReference type="GO" id="GO:0003824">
    <property type="term" value="F:catalytic activity"/>
    <property type="evidence" value="ECO:0007669"/>
    <property type="project" value="InterPro"/>
</dbReference>
<dbReference type="PANTHER" id="PTHR21343:SF1">
    <property type="entry name" value="COBYRIC ACID SYNTHASE"/>
    <property type="match status" value="1"/>
</dbReference>
<dbReference type="InterPro" id="IPR011698">
    <property type="entry name" value="GATase_3"/>
</dbReference>